<accession>A0A1X2GW15</accession>
<comment type="caution">
    <text evidence="2">The sequence shown here is derived from an EMBL/GenBank/DDBJ whole genome shotgun (WGS) entry which is preliminary data.</text>
</comment>
<name>A0A1X2GW15_9FUNG</name>
<feature type="region of interest" description="Disordered" evidence="1">
    <location>
        <begin position="1"/>
        <end position="34"/>
    </location>
</feature>
<keyword evidence="3" id="KW-1185">Reference proteome</keyword>
<dbReference type="Proteomes" id="UP000242146">
    <property type="component" value="Unassembled WGS sequence"/>
</dbReference>
<feature type="compositionally biased region" description="Polar residues" evidence="1">
    <location>
        <begin position="1"/>
        <end position="11"/>
    </location>
</feature>
<evidence type="ECO:0000313" key="2">
    <source>
        <dbReference type="EMBL" id="ORX62222.1"/>
    </source>
</evidence>
<dbReference type="AlphaFoldDB" id="A0A1X2GW15"/>
<evidence type="ECO:0000313" key="3">
    <source>
        <dbReference type="Proteomes" id="UP000242146"/>
    </source>
</evidence>
<gene>
    <name evidence="2" type="ORF">DM01DRAFT_1074788</name>
</gene>
<sequence length="79" mass="9053">MNTNTQFNSMSPYPFYPAGSASPTTSSSPVTPIPVMYSFPQLQSDMPAASQQQYHQFLQQQQAFLYQQQQPQQQQRQAY</sequence>
<feature type="compositionally biased region" description="Low complexity" evidence="1">
    <location>
        <begin position="17"/>
        <end position="34"/>
    </location>
</feature>
<organism evidence="2 3">
    <name type="scientific">Hesseltinella vesiculosa</name>
    <dbReference type="NCBI Taxonomy" id="101127"/>
    <lineage>
        <taxon>Eukaryota</taxon>
        <taxon>Fungi</taxon>
        <taxon>Fungi incertae sedis</taxon>
        <taxon>Mucoromycota</taxon>
        <taxon>Mucoromycotina</taxon>
        <taxon>Mucoromycetes</taxon>
        <taxon>Mucorales</taxon>
        <taxon>Cunninghamellaceae</taxon>
        <taxon>Hesseltinella</taxon>
    </lineage>
</organism>
<evidence type="ECO:0000256" key="1">
    <source>
        <dbReference type="SAM" id="MobiDB-lite"/>
    </source>
</evidence>
<proteinExistence type="predicted"/>
<dbReference type="EMBL" id="MCGT01000002">
    <property type="protein sequence ID" value="ORX62222.1"/>
    <property type="molecule type" value="Genomic_DNA"/>
</dbReference>
<reference evidence="2 3" key="1">
    <citation type="submission" date="2016-07" db="EMBL/GenBank/DDBJ databases">
        <title>Pervasive Adenine N6-methylation of Active Genes in Fungi.</title>
        <authorList>
            <consortium name="DOE Joint Genome Institute"/>
            <person name="Mondo S.J."/>
            <person name="Dannebaum R.O."/>
            <person name="Kuo R.C."/>
            <person name="Labutti K."/>
            <person name="Haridas S."/>
            <person name="Kuo A."/>
            <person name="Salamov A."/>
            <person name="Ahrendt S.R."/>
            <person name="Lipzen A."/>
            <person name="Sullivan W."/>
            <person name="Andreopoulos W.B."/>
            <person name="Clum A."/>
            <person name="Lindquist E."/>
            <person name="Daum C."/>
            <person name="Ramamoorthy G.K."/>
            <person name="Gryganskyi A."/>
            <person name="Culley D."/>
            <person name="Magnuson J.K."/>
            <person name="James T.Y."/>
            <person name="O'Malley M.A."/>
            <person name="Stajich J.E."/>
            <person name="Spatafora J.W."/>
            <person name="Visel A."/>
            <person name="Grigoriev I.V."/>
        </authorList>
    </citation>
    <scope>NUCLEOTIDE SEQUENCE [LARGE SCALE GENOMIC DNA]</scope>
    <source>
        <strain evidence="2 3">NRRL 3301</strain>
    </source>
</reference>
<protein>
    <submittedName>
        <fullName evidence="2">Uncharacterized protein</fullName>
    </submittedName>
</protein>